<dbReference type="EMBL" id="FOGI01000014">
    <property type="protein sequence ID" value="SES43905.1"/>
    <property type="molecule type" value="Genomic_DNA"/>
</dbReference>
<dbReference type="InterPro" id="IPR050266">
    <property type="entry name" value="AB_hydrolase_sf"/>
</dbReference>
<keyword evidence="4" id="KW-1185">Reference proteome</keyword>
<reference evidence="4" key="1">
    <citation type="submission" date="2016-10" db="EMBL/GenBank/DDBJ databases">
        <authorList>
            <person name="Varghese N."/>
            <person name="Submissions S."/>
        </authorList>
    </citation>
    <scope>NUCLEOTIDE SEQUENCE [LARGE SCALE GENOMIC DNA]</scope>
    <source>
        <strain evidence="4">DSM 44260</strain>
    </source>
</reference>
<dbReference type="PANTHER" id="PTHR43798">
    <property type="entry name" value="MONOACYLGLYCEROL LIPASE"/>
    <property type="match status" value="1"/>
</dbReference>
<feature type="domain" description="AB hydrolase-1" evidence="2">
    <location>
        <begin position="63"/>
        <end position="313"/>
    </location>
</feature>
<organism evidence="3 4">
    <name type="scientific">Actinokineospora terrae</name>
    <dbReference type="NCBI Taxonomy" id="155974"/>
    <lineage>
        <taxon>Bacteria</taxon>
        <taxon>Bacillati</taxon>
        <taxon>Actinomycetota</taxon>
        <taxon>Actinomycetes</taxon>
        <taxon>Pseudonocardiales</taxon>
        <taxon>Pseudonocardiaceae</taxon>
        <taxon>Actinokineospora</taxon>
    </lineage>
</organism>
<accession>A0A1H9XCP4</accession>
<evidence type="ECO:0000313" key="4">
    <source>
        <dbReference type="Proteomes" id="UP000199051"/>
    </source>
</evidence>
<dbReference type="AlphaFoldDB" id="A0A1H9XCP4"/>
<dbReference type="STRING" id="155974.SAMN04487818_11470"/>
<dbReference type="Gene3D" id="3.40.50.1820">
    <property type="entry name" value="alpha/beta hydrolase"/>
    <property type="match status" value="1"/>
</dbReference>
<dbReference type="InterPro" id="IPR029058">
    <property type="entry name" value="AB_hydrolase_fold"/>
</dbReference>
<feature type="region of interest" description="Disordered" evidence="1">
    <location>
        <begin position="1"/>
        <end position="21"/>
    </location>
</feature>
<sequence>MHTGSVTALPTTRRAPQSTVPMSEAELPALDQATKAWPGKVVESAGITLHVRRTPGVGPVTALYVHGLGGSATNWTDLAASLAGFAPGIAVDLPGFGRSEPPEGYTYALTAHADALATWLRGLELGPVHLLGNSMGGAISALLASRHPDLVRTLTLISPAVPDRRPLASRMSDRRIPLAFLPVVGTRVRHALANLTPGERAAQMLTLCYAEPWTVTEERLAEATEEYAERAGMAWAGPALAASTIGLIRAWFAFGARSLWRALPRIKAPTLVIWGDRDKLMSVRKAPRTTRLIPRAKLLVLPRTGHVAQMERPSTVARAVLGLWETAEAGDW</sequence>
<protein>
    <submittedName>
        <fullName evidence="3">Pimeloyl-ACP methyl ester carboxylesterase</fullName>
    </submittedName>
</protein>
<evidence type="ECO:0000313" key="3">
    <source>
        <dbReference type="EMBL" id="SES43905.1"/>
    </source>
</evidence>
<dbReference type="InterPro" id="IPR000073">
    <property type="entry name" value="AB_hydrolase_1"/>
</dbReference>
<dbReference type="GO" id="GO:0016020">
    <property type="term" value="C:membrane"/>
    <property type="evidence" value="ECO:0007669"/>
    <property type="project" value="TreeGrafter"/>
</dbReference>
<evidence type="ECO:0000259" key="2">
    <source>
        <dbReference type="Pfam" id="PF00561"/>
    </source>
</evidence>
<dbReference type="PRINTS" id="PR00111">
    <property type="entry name" value="ABHYDROLASE"/>
</dbReference>
<dbReference type="PANTHER" id="PTHR43798:SF33">
    <property type="entry name" value="HYDROLASE, PUTATIVE (AFU_ORTHOLOGUE AFUA_2G14860)-RELATED"/>
    <property type="match status" value="1"/>
</dbReference>
<gene>
    <name evidence="3" type="ORF">SAMN04487818_11470</name>
</gene>
<dbReference type="SUPFAM" id="SSF53474">
    <property type="entry name" value="alpha/beta-Hydrolases"/>
    <property type="match status" value="1"/>
</dbReference>
<dbReference type="Pfam" id="PF00561">
    <property type="entry name" value="Abhydrolase_1"/>
    <property type="match status" value="1"/>
</dbReference>
<evidence type="ECO:0000256" key="1">
    <source>
        <dbReference type="SAM" id="MobiDB-lite"/>
    </source>
</evidence>
<name>A0A1H9XCP4_9PSEU</name>
<proteinExistence type="predicted"/>
<dbReference type="Proteomes" id="UP000199051">
    <property type="component" value="Unassembled WGS sequence"/>
</dbReference>
<dbReference type="GO" id="GO:0003824">
    <property type="term" value="F:catalytic activity"/>
    <property type="evidence" value="ECO:0007669"/>
    <property type="project" value="UniProtKB-ARBA"/>
</dbReference>